<dbReference type="GO" id="GO:0006281">
    <property type="term" value="P:DNA repair"/>
    <property type="evidence" value="ECO:0007669"/>
    <property type="project" value="TreeGrafter"/>
</dbReference>
<dbReference type="InterPro" id="IPR049730">
    <property type="entry name" value="SNF2/RAD54-like_C"/>
</dbReference>
<dbReference type="Pfam" id="PF00176">
    <property type="entry name" value="SNF2-rel_dom"/>
    <property type="match status" value="1"/>
</dbReference>
<name>A0A6A5QN53_AMPQU</name>
<dbReference type="Gene3D" id="3.40.50.300">
    <property type="entry name" value="P-loop containing nucleotide triphosphate hydrolases"/>
    <property type="match status" value="1"/>
</dbReference>
<evidence type="ECO:0000256" key="5">
    <source>
        <dbReference type="ARBA" id="ARBA00022840"/>
    </source>
</evidence>
<reference evidence="9" key="1">
    <citation type="journal article" date="2020" name="Stud. Mycol.">
        <title>101 Dothideomycetes genomes: a test case for predicting lifestyles and emergence of pathogens.</title>
        <authorList>
            <person name="Haridas S."/>
            <person name="Albert R."/>
            <person name="Binder M."/>
            <person name="Bloem J."/>
            <person name="Labutti K."/>
            <person name="Salamov A."/>
            <person name="Andreopoulos B."/>
            <person name="Baker S."/>
            <person name="Barry K."/>
            <person name="Bills G."/>
            <person name="Bluhm B."/>
            <person name="Cannon C."/>
            <person name="Castanera R."/>
            <person name="Culley D."/>
            <person name="Daum C."/>
            <person name="Ezra D."/>
            <person name="Gonzalez J."/>
            <person name="Henrissat B."/>
            <person name="Kuo A."/>
            <person name="Liang C."/>
            <person name="Lipzen A."/>
            <person name="Lutzoni F."/>
            <person name="Magnuson J."/>
            <person name="Mondo S."/>
            <person name="Nolan M."/>
            <person name="Ohm R."/>
            <person name="Pangilinan J."/>
            <person name="Park H.-J."/>
            <person name="Ramirez L."/>
            <person name="Alfaro M."/>
            <person name="Sun H."/>
            <person name="Tritt A."/>
            <person name="Yoshinaga Y."/>
            <person name="Zwiers L.-H."/>
            <person name="Turgeon B."/>
            <person name="Goodwin S."/>
            <person name="Spatafora J."/>
            <person name="Crous P."/>
            <person name="Grigoriev I."/>
        </authorList>
    </citation>
    <scope>NUCLEOTIDE SEQUENCE</scope>
    <source>
        <strain evidence="9">HMLAC05119</strain>
    </source>
</reference>
<feature type="region of interest" description="Disordered" evidence="7">
    <location>
        <begin position="1"/>
        <end position="28"/>
    </location>
</feature>
<dbReference type="OrthoDB" id="423221at2759"/>
<evidence type="ECO:0000313" key="10">
    <source>
        <dbReference type="Proteomes" id="UP000800096"/>
    </source>
</evidence>
<dbReference type="Pfam" id="PF00145">
    <property type="entry name" value="DNA_methylase"/>
    <property type="match status" value="1"/>
</dbReference>
<dbReference type="InterPro" id="IPR014001">
    <property type="entry name" value="Helicase_ATP-bd"/>
</dbReference>
<feature type="domain" description="Helicase ATP-binding" evidence="8">
    <location>
        <begin position="1448"/>
        <end position="1817"/>
    </location>
</feature>
<dbReference type="PANTHER" id="PTHR45626:SF26">
    <property type="entry name" value="FAMILY HELICASE, PUTATIVE (AFU_ORTHOLOGUE AFUA_2G09120)-RELATED"/>
    <property type="match status" value="1"/>
</dbReference>
<protein>
    <recommendedName>
        <fullName evidence="8">Helicase ATP-binding domain-containing protein</fullName>
    </recommendedName>
</protein>
<dbReference type="SUPFAM" id="SSF52540">
    <property type="entry name" value="P-loop containing nucleoside triphosphate hydrolases"/>
    <property type="match status" value="2"/>
</dbReference>
<dbReference type="GO" id="GO:0016787">
    <property type="term" value="F:hydrolase activity"/>
    <property type="evidence" value="ECO:0007669"/>
    <property type="project" value="UniProtKB-KW"/>
</dbReference>
<accession>A0A6A5QN53</accession>
<evidence type="ECO:0000313" key="9">
    <source>
        <dbReference type="EMBL" id="KAF1916136.1"/>
    </source>
</evidence>
<feature type="compositionally biased region" description="Low complexity" evidence="7">
    <location>
        <begin position="71"/>
        <end position="84"/>
    </location>
</feature>
<dbReference type="GO" id="GO:0008270">
    <property type="term" value="F:zinc ion binding"/>
    <property type="evidence" value="ECO:0007669"/>
    <property type="project" value="InterPro"/>
</dbReference>
<feature type="compositionally biased region" description="Low complexity" evidence="7">
    <location>
        <begin position="290"/>
        <end position="306"/>
    </location>
</feature>
<sequence>MAGCSRVSLKRKRESNNEFDGVGSDSDTIVVAVPPRRAVAVLVSRKRAPLKETQAKANVARRTRTKSVAGTSTTPRAPHTATTSPPTPSPSDDDVPDNCCYHCLNRGGQAAYNCRYENGQESCNLCIKEKKGRCQLPTEEEARKSAARCERCKTRGFKTCNGERPHCDTCIRHNTQEACWKARTKQAKRANLPTTNATLSAHADDSTPIKKPSKKRRKVAVDQTREAFSDDRDAIDATTITRSETLLRRSKHQDLSNDFMDLDAKPGLADAPFDGGEDSDVERVGRCGASSSLSSTKARSTDVTSVTDDDEAQIQRELHEHEKMSPSKHQTRPRRSRARVSYVEQIFDFDSDHDPDVENGDEDDNDDESDNYISSAATSEGLSDDELDLESLVGEQSSVNCEDDVLDDEEELNVVLQSNTKPVARKRQTASISTEGKGIDFDLPPIDSIEAAFDDMTAEGVKLGLADVLGKLSGHQLNVATMCSGTESPLLAFDMISKALEEAGHAPLKVHQRFAAEIEVFKQAFIERNQSPEIIFRDVREFIHPDAKTAITAYGAEEAIPSGLDILIAGFVCKDLSRLNSKQKSLKEDGESGDTWRAIYSYAQRFRPSIVLLENVRNKPELWNEVVSMWDEIGYEAAWLIRDTKRYRIPQTRERMYMIAIEREHYGNGVKKAVGIWQDLMEKLQRQCSSPYEAWLQNMLHESSDHAALGSEVDWALCKLRYDHIRSDERLGVLRPATRWSENGTVRPPDFANRAWYNSQSSRVYDAIDVAHLQAAQMGFDSMYKMRVLDVSQNVDRFKTALGILPCITPGGCDFATNRQEALSGKQLLLLQGMPMNKLLFGTETQRECQDLAGNAMTTTVIGASIISAIISGSKAFRSSSSSTSRSLVSMPRKALPAPAFVRLDSTLTKTLASDSLKQLDVTELTQDAIASARLCNCEGEIRLSRSSIQVCTDCGHTACQQCAGHPRHSYRPSFSRASRLLTPNDFIQKWRPQLPTRLHFVTFPDIRRLASGSRSSHDVMATFIDHVIQLRVEQQYFYLRDVLRQDYGWKVVYSSARVNLELQIGHELQWFLFANCPPGLSGNNPLRISFQSPLARAKVVESLLELEWEVRFPSASHHKLQVSGSSSRHSSWRNQLGLLDYRNETVPMSLQVKGQTKECKSLEGEFELLPECGTASTSLYKRSSSPALFLFLDPNPISSPEHDSFVFSQDCSRKHYNDTRMSSASLEPSWRPWQVQDQLVHDVEAAFSETWIATNMELASADPELSVNSLSSATSLEGIEGDCSRSIVVLAVRVPEQLPVDDMADYSWVLERAKRAPSLSTWHPITDSVDGCPCAPRYPKILWTVNENGVAAPQEARKSAAEFERSIKTRAPILSINAVSTEQETQIQVAFNIAALTHRARGRLLHTGPINAAWSLATDHADLPPEPFPRFCLKSNAKDPAFPPTPAIRYLRNAQPRSLSWMIRQEEGRHITVTEVEEAVLNCLGWRAEARAQADLVVRGGVLADLPSFGKTVTCIALIQSEFERYEPKVVLRNNKKYHASAEALLDTAATLIICPPHIALQWQTELENFLGKSRFEEYHVLVVQSFAQLQVLDLDDVQNSRVVIVSWGVFAEEDYISHLAYFTAMPEPSVSGRRSFDTWFGQAVKEIPGQLGVLQSADYDTFKTSTSDLLTKRLEREEFNVVLPVKVQHGSAYQSFNATQAKAKSQAKTTKARGKQTTARFDRASQQVPLLHLFRFNRVVVDEYHYLNDDKKMSNILASVSAKRIVATKRWVLSGTPALANFSDVDQIASYLGISLGRYHFGDGVRTTQADKMRRRDQTPVEDFLSQTEAMSIQWHRARHERAQEFLDLFVRQNEASLNHIACAENITPVELDIGHHAVYLELSQYLISQRMQIKKLHNKVRSDKINRLNASLSNSASAEDALLKSALSFRTPDGRSALDVLIEMRSEQRNSIQTELQNLMAGFEGLSMTAEISALYNRFKEDITNVNWLGDSDATRVARNLLIRARKAPNKSAFSELKGLAARERARPIKQRLSSLRETARDLGHLMRSERFISAIQDLLGPLAGQKEGKLFVCSCPDCDGTATISELHLITHCGHTACEKCLGMRKDIDTCVDPTCNLFVQDVNLVKVSNLGSTVEPDTDVWFGRKMQAVTQIIAAFPKGDQGVIFAPNDETVEILEDVLDSHEIAYHSLRGCRAAASAKMMEDFKTDDDADSQSRVLILNMGSESAAGANLVNANHVIFIAPLLTKTQYEYESAMAQAVARCRRYGQKKTVHIYHVIAQRTIDVDILEHRHKRVDGIATSRSPIKLPEALANKEKTRLVKNQKGHMALVPVSWLASAEKRQVLEVEDVPESFASLISFSDTFQHDED</sequence>
<dbReference type="InterPro" id="IPR001138">
    <property type="entry name" value="Zn2Cys6_DnaBD"/>
</dbReference>
<dbReference type="InterPro" id="IPR027417">
    <property type="entry name" value="P-loop_NTPase"/>
</dbReference>
<dbReference type="SMART" id="SM00487">
    <property type="entry name" value="DEXDc"/>
    <property type="match status" value="1"/>
</dbReference>
<dbReference type="InterPro" id="IPR029063">
    <property type="entry name" value="SAM-dependent_MTases_sf"/>
</dbReference>
<feature type="region of interest" description="Disordered" evidence="7">
    <location>
        <begin position="268"/>
        <end position="384"/>
    </location>
</feature>
<dbReference type="GO" id="GO:0032259">
    <property type="term" value="P:methylation"/>
    <property type="evidence" value="ECO:0007669"/>
    <property type="project" value="UniProtKB-KW"/>
</dbReference>
<dbReference type="InterPro" id="IPR000330">
    <property type="entry name" value="SNF2_N"/>
</dbReference>
<dbReference type="CDD" id="cd00067">
    <property type="entry name" value="GAL4"/>
    <property type="match status" value="1"/>
</dbReference>
<keyword evidence="6" id="KW-0539">Nucleus</keyword>
<evidence type="ECO:0000256" key="3">
    <source>
        <dbReference type="ARBA" id="ARBA00022741"/>
    </source>
</evidence>
<evidence type="ECO:0000259" key="8">
    <source>
        <dbReference type="SMART" id="SM00487"/>
    </source>
</evidence>
<gene>
    <name evidence="9" type="ORF">BDU57DRAFT_547894</name>
</gene>
<dbReference type="Gene3D" id="3.40.50.150">
    <property type="entry name" value="Vaccinia Virus protein VP39"/>
    <property type="match status" value="1"/>
</dbReference>
<feature type="region of interest" description="Disordered" evidence="7">
    <location>
        <begin position="195"/>
        <end position="225"/>
    </location>
</feature>
<keyword evidence="3" id="KW-0547">Nucleotide-binding</keyword>
<evidence type="ECO:0000256" key="6">
    <source>
        <dbReference type="ARBA" id="ARBA00023242"/>
    </source>
</evidence>
<dbReference type="InterPro" id="IPR050628">
    <property type="entry name" value="SNF2_RAD54_helicase_TF"/>
</dbReference>
<dbReference type="PANTHER" id="PTHR45626">
    <property type="entry name" value="TRANSCRIPTION TERMINATION FACTOR 2-RELATED"/>
    <property type="match status" value="1"/>
</dbReference>
<feature type="compositionally biased region" description="Basic residues" evidence="7">
    <location>
        <begin position="329"/>
        <end position="338"/>
    </location>
</feature>
<dbReference type="GO" id="GO:0008094">
    <property type="term" value="F:ATP-dependent activity, acting on DNA"/>
    <property type="evidence" value="ECO:0007669"/>
    <property type="project" value="TreeGrafter"/>
</dbReference>
<dbReference type="InterPro" id="IPR001525">
    <property type="entry name" value="C5_MeTfrase"/>
</dbReference>
<keyword evidence="4" id="KW-0378">Hydrolase</keyword>
<keyword evidence="1" id="KW-0489">Methyltransferase</keyword>
<feature type="region of interest" description="Disordered" evidence="7">
    <location>
        <begin position="45"/>
        <end position="92"/>
    </location>
</feature>
<keyword evidence="2" id="KW-0808">Transferase</keyword>
<dbReference type="GO" id="GO:0000981">
    <property type="term" value="F:DNA-binding transcription factor activity, RNA polymerase II-specific"/>
    <property type="evidence" value="ECO:0007669"/>
    <property type="project" value="InterPro"/>
</dbReference>
<dbReference type="SUPFAM" id="SSF53335">
    <property type="entry name" value="S-adenosyl-L-methionine-dependent methyltransferases"/>
    <property type="match status" value="1"/>
</dbReference>
<evidence type="ECO:0000256" key="4">
    <source>
        <dbReference type="ARBA" id="ARBA00022801"/>
    </source>
</evidence>
<proteinExistence type="predicted"/>
<dbReference type="CDD" id="cd18793">
    <property type="entry name" value="SF2_C_SNF"/>
    <property type="match status" value="1"/>
</dbReference>
<dbReference type="InterPro" id="IPR038718">
    <property type="entry name" value="SNF2-like_sf"/>
</dbReference>
<dbReference type="EMBL" id="ML979135">
    <property type="protein sequence ID" value="KAF1916136.1"/>
    <property type="molecule type" value="Genomic_DNA"/>
</dbReference>
<dbReference type="Gene3D" id="3.40.50.10810">
    <property type="entry name" value="Tandem AAA-ATPase domain"/>
    <property type="match status" value="2"/>
</dbReference>
<dbReference type="GO" id="GO:0005524">
    <property type="term" value="F:ATP binding"/>
    <property type="evidence" value="ECO:0007669"/>
    <property type="project" value="UniProtKB-KW"/>
</dbReference>
<evidence type="ECO:0000256" key="7">
    <source>
        <dbReference type="SAM" id="MobiDB-lite"/>
    </source>
</evidence>
<keyword evidence="10" id="KW-1185">Reference proteome</keyword>
<organism evidence="9 10">
    <name type="scientific">Ampelomyces quisqualis</name>
    <name type="common">Powdery mildew agent</name>
    <dbReference type="NCBI Taxonomy" id="50730"/>
    <lineage>
        <taxon>Eukaryota</taxon>
        <taxon>Fungi</taxon>
        <taxon>Dikarya</taxon>
        <taxon>Ascomycota</taxon>
        <taxon>Pezizomycotina</taxon>
        <taxon>Dothideomycetes</taxon>
        <taxon>Pleosporomycetidae</taxon>
        <taxon>Pleosporales</taxon>
        <taxon>Pleosporineae</taxon>
        <taxon>Phaeosphaeriaceae</taxon>
        <taxon>Ampelomyces</taxon>
    </lineage>
</organism>
<dbReference type="GO" id="GO:0008168">
    <property type="term" value="F:methyltransferase activity"/>
    <property type="evidence" value="ECO:0007669"/>
    <property type="project" value="UniProtKB-KW"/>
</dbReference>
<keyword evidence="5" id="KW-0067">ATP-binding</keyword>
<evidence type="ECO:0000256" key="1">
    <source>
        <dbReference type="ARBA" id="ARBA00022603"/>
    </source>
</evidence>
<feature type="compositionally biased region" description="Basic and acidic residues" evidence="7">
    <location>
        <begin position="313"/>
        <end position="325"/>
    </location>
</feature>
<feature type="compositionally biased region" description="Acidic residues" evidence="7">
    <location>
        <begin position="357"/>
        <end position="370"/>
    </location>
</feature>
<dbReference type="Proteomes" id="UP000800096">
    <property type="component" value="Unassembled WGS sequence"/>
</dbReference>
<evidence type="ECO:0000256" key="2">
    <source>
        <dbReference type="ARBA" id="ARBA00022679"/>
    </source>
</evidence>
<dbReference type="GO" id="GO:0005634">
    <property type="term" value="C:nucleus"/>
    <property type="evidence" value="ECO:0007669"/>
    <property type="project" value="TreeGrafter"/>
</dbReference>